<sequence length="40" mass="4530">MQQKGIQLAQKSQNRDIETIGGSGIVEDYHYTIKLNFGTF</sequence>
<gene>
    <name evidence="1" type="ORF">F383_07679</name>
</gene>
<dbReference type="EMBL" id="KN444629">
    <property type="protein sequence ID" value="KHG28361.1"/>
    <property type="molecule type" value="Genomic_DNA"/>
</dbReference>
<evidence type="ECO:0000313" key="2">
    <source>
        <dbReference type="Proteomes" id="UP000032142"/>
    </source>
</evidence>
<organism evidence="1 2">
    <name type="scientific">Gossypium arboreum</name>
    <name type="common">Tree cotton</name>
    <name type="synonym">Gossypium nanking</name>
    <dbReference type="NCBI Taxonomy" id="29729"/>
    <lineage>
        <taxon>Eukaryota</taxon>
        <taxon>Viridiplantae</taxon>
        <taxon>Streptophyta</taxon>
        <taxon>Embryophyta</taxon>
        <taxon>Tracheophyta</taxon>
        <taxon>Spermatophyta</taxon>
        <taxon>Magnoliopsida</taxon>
        <taxon>eudicotyledons</taxon>
        <taxon>Gunneridae</taxon>
        <taxon>Pentapetalae</taxon>
        <taxon>rosids</taxon>
        <taxon>malvids</taxon>
        <taxon>Malvales</taxon>
        <taxon>Malvaceae</taxon>
        <taxon>Malvoideae</taxon>
        <taxon>Gossypium</taxon>
    </lineage>
</organism>
<dbReference type="AlphaFoldDB" id="A0A0B0PY47"/>
<name>A0A0B0PY47_GOSAR</name>
<proteinExistence type="predicted"/>
<evidence type="ECO:0000313" key="1">
    <source>
        <dbReference type="EMBL" id="KHG28361.1"/>
    </source>
</evidence>
<accession>A0A0B0PY47</accession>
<reference evidence="2" key="1">
    <citation type="submission" date="2014-09" db="EMBL/GenBank/DDBJ databases">
        <authorList>
            <person name="Mudge J."/>
            <person name="Ramaraj T."/>
            <person name="Lindquist I.E."/>
            <person name="Bharti A.K."/>
            <person name="Sundararajan A."/>
            <person name="Cameron C.T."/>
            <person name="Woodward J.E."/>
            <person name="May G.D."/>
            <person name="Brubaker C."/>
            <person name="Broadhvest J."/>
            <person name="Wilkins T.A."/>
        </authorList>
    </citation>
    <scope>NUCLEOTIDE SEQUENCE</scope>
    <source>
        <strain evidence="2">cv. AKA8401</strain>
    </source>
</reference>
<keyword evidence="2" id="KW-1185">Reference proteome</keyword>
<dbReference type="Proteomes" id="UP000032142">
    <property type="component" value="Unassembled WGS sequence"/>
</dbReference>
<protein>
    <submittedName>
        <fullName evidence="1">Uncharacterized protein</fullName>
    </submittedName>
</protein>